<keyword evidence="2" id="KW-1133">Transmembrane helix</keyword>
<keyword evidence="5" id="KW-1185">Reference proteome</keyword>
<dbReference type="OrthoDB" id="27973at2759"/>
<dbReference type="Gene3D" id="1.10.287.110">
    <property type="entry name" value="DnaJ domain"/>
    <property type="match status" value="1"/>
</dbReference>
<sequence length="397" mass="44553">MEINEKLTNRKKSLTETIDEENKPIIPKETPKKKYVSPFRFTDPYDYYKILDINTNATDEEITAAYKSVSEQIDAEKSHDKSDKDRMIMVEKAYSVLSDPFGRIVYDRIGVMGESLGTVLDSVMQHIVGYVIGAVVLFIFLVCVYFAWVGLLLARLDIPKEWPISASNVPLYFLYALTLFHFSSSLVGKITGTISNFSYLVGLILFFVRLDIGGDTSYQLWLVPFYVGVLFSVITHVFDYCTDYPMTDTNGNTVTVGRELNIKLLNVGLDIVPFAALATTFAFIGIQADSTEKDFSIPTILACVYVVTSRVSDYFKDLKLGFFRLISSSVTALFLVVQIVLIGFNVGSRHKFLYTYSFIPTLLVGAFAMLTIVVGLPISFCLFKNVIFDPFSTGSFL</sequence>
<dbReference type="KEGG" id="eiv:EIN_318060"/>
<name>A0A0A1TZH4_ENTIV</name>
<dbReference type="Pfam" id="PF00226">
    <property type="entry name" value="DnaJ"/>
    <property type="match status" value="1"/>
</dbReference>
<dbReference type="SMART" id="SM00271">
    <property type="entry name" value="DnaJ"/>
    <property type="match status" value="1"/>
</dbReference>
<evidence type="ECO:0000313" key="5">
    <source>
        <dbReference type="Proteomes" id="UP000014680"/>
    </source>
</evidence>
<dbReference type="CDD" id="cd06257">
    <property type="entry name" value="DnaJ"/>
    <property type="match status" value="1"/>
</dbReference>
<protein>
    <recommendedName>
        <fullName evidence="3">J domain-containing protein</fullName>
    </recommendedName>
</protein>
<evidence type="ECO:0000259" key="3">
    <source>
        <dbReference type="PROSITE" id="PS50076"/>
    </source>
</evidence>
<feature type="transmembrane region" description="Helical" evidence="2">
    <location>
        <begin position="322"/>
        <end position="346"/>
    </location>
</feature>
<dbReference type="PANTHER" id="PTHR44157:SF1">
    <property type="entry name" value="DNAJ HOMOLOG SUBFAMILY C MEMBER 11"/>
    <property type="match status" value="1"/>
</dbReference>
<dbReference type="PROSITE" id="PS50076">
    <property type="entry name" value="DNAJ_2"/>
    <property type="match status" value="1"/>
</dbReference>
<feature type="region of interest" description="Disordered" evidence="1">
    <location>
        <begin position="1"/>
        <end position="25"/>
    </location>
</feature>
<dbReference type="VEuPathDB" id="AmoebaDB:EIN_318060"/>
<dbReference type="GO" id="GO:0005739">
    <property type="term" value="C:mitochondrion"/>
    <property type="evidence" value="ECO:0007669"/>
    <property type="project" value="GOC"/>
</dbReference>
<dbReference type="GO" id="GO:0042407">
    <property type="term" value="P:cristae formation"/>
    <property type="evidence" value="ECO:0007669"/>
    <property type="project" value="TreeGrafter"/>
</dbReference>
<feature type="transmembrane region" description="Helical" evidence="2">
    <location>
        <begin position="264"/>
        <end position="284"/>
    </location>
</feature>
<evidence type="ECO:0000256" key="2">
    <source>
        <dbReference type="SAM" id="Phobius"/>
    </source>
</evidence>
<gene>
    <name evidence="4" type="ORF">EIN_318060</name>
</gene>
<dbReference type="SUPFAM" id="SSF46565">
    <property type="entry name" value="Chaperone J-domain"/>
    <property type="match status" value="1"/>
</dbReference>
<keyword evidence="2" id="KW-0812">Transmembrane</keyword>
<dbReference type="AlphaFoldDB" id="A0A0A1TZH4"/>
<feature type="transmembrane region" description="Helical" evidence="2">
    <location>
        <begin position="218"/>
        <end position="238"/>
    </location>
</feature>
<feature type="transmembrane region" description="Helical" evidence="2">
    <location>
        <begin position="358"/>
        <end position="383"/>
    </location>
</feature>
<feature type="transmembrane region" description="Helical" evidence="2">
    <location>
        <begin position="169"/>
        <end position="187"/>
    </location>
</feature>
<dbReference type="InterPro" id="IPR036869">
    <property type="entry name" value="J_dom_sf"/>
</dbReference>
<dbReference type="InterPro" id="IPR052243">
    <property type="entry name" value="Mito_inner_membrane_organizer"/>
</dbReference>
<evidence type="ECO:0000256" key="1">
    <source>
        <dbReference type="SAM" id="MobiDB-lite"/>
    </source>
</evidence>
<feature type="domain" description="J" evidence="3">
    <location>
        <begin position="46"/>
        <end position="110"/>
    </location>
</feature>
<reference evidence="4 5" key="1">
    <citation type="submission" date="2012-10" db="EMBL/GenBank/DDBJ databases">
        <authorList>
            <person name="Zafar N."/>
            <person name="Inman J."/>
            <person name="Hall N."/>
            <person name="Lorenzi H."/>
            <person name="Caler E."/>
        </authorList>
    </citation>
    <scope>NUCLEOTIDE SEQUENCE [LARGE SCALE GENOMIC DNA]</scope>
    <source>
        <strain evidence="4 5">IP1</strain>
    </source>
</reference>
<proteinExistence type="predicted"/>
<feature type="transmembrane region" description="Helical" evidence="2">
    <location>
        <begin position="127"/>
        <end position="149"/>
    </location>
</feature>
<evidence type="ECO:0000313" key="4">
    <source>
        <dbReference type="EMBL" id="ELP86987.1"/>
    </source>
</evidence>
<dbReference type="GeneID" id="14886012"/>
<feature type="transmembrane region" description="Helical" evidence="2">
    <location>
        <begin position="194"/>
        <end position="212"/>
    </location>
</feature>
<dbReference type="InterPro" id="IPR001623">
    <property type="entry name" value="DnaJ_domain"/>
</dbReference>
<dbReference type="EMBL" id="KB206890">
    <property type="protein sequence ID" value="ELP86987.1"/>
    <property type="molecule type" value="Genomic_DNA"/>
</dbReference>
<dbReference type="RefSeq" id="XP_004253758.1">
    <property type="nucleotide sequence ID" value="XM_004253710.1"/>
</dbReference>
<keyword evidence="2" id="KW-0472">Membrane</keyword>
<dbReference type="PANTHER" id="PTHR44157">
    <property type="entry name" value="DNAJ HOMOLOG SUBFAMILY C MEMBER 11"/>
    <property type="match status" value="1"/>
</dbReference>
<accession>A0A0A1TZH4</accession>
<dbReference type="Proteomes" id="UP000014680">
    <property type="component" value="Unassembled WGS sequence"/>
</dbReference>
<organism evidence="4 5">
    <name type="scientific">Entamoeba invadens IP1</name>
    <dbReference type="NCBI Taxonomy" id="370355"/>
    <lineage>
        <taxon>Eukaryota</taxon>
        <taxon>Amoebozoa</taxon>
        <taxon>Evosea</taxon>
        <taxon>Archamoebae</taxon>
        <taxon>Mastigamoebida</taxon>
        <taxon>Entamoebidae</taxon>
        <taxon>Entamoeba</taxon>
    </lineage>
</organism>